<gene>
    <name evidence="1" type="ORF">TNCT_612081</name>
</gene>
<dbReference type="OrthoDB" id="6417410at2759"/>
<evidence type="ECO:0000313" key="2">
    <source>
        <dbReference type="Proteomes" id="UP000887116"/>
    </source>
</evidence>
<protein>
    <submittedName>
        <fullName evidence="1">Uncharacterized protein</fullName>
    </submittedName>
</protein>
<accession>A0A8X6EXB1</accession>
<dbReference type="EMBL" id="BMAO01000028">
    <property type="protein sequence ID" value="GFQ63867.1"/>
    <property type="molecule type" value="Genomic_DNA"/>
</dbReference>
<dbReference type="AlphaFoldDB" id="A0A8X6EXB1"/>
<comment type="caution">
    <text evidence="1">The sequence shown here is derived from an EMBL/GenBank/DDBJ whole genome shotgun (WGS) entry which is preliminary data.</text>
</comment>
<name>A0A8X6EXB1_TRICU</name>
<proteinExistence type="predicted"/>
<evidence type="ECO:0000313" key="1">
    <source>
        <dbReference type="EMBL" id="GFQ63867.1"/>
    </source>
</evidence>
<dbReference type="Proteomes" id="UP000887116">
    <property type="component" value="Unassembled WGS sequence"/>
</dbReference>
<keyword evidence="2" id="KW-1185">Reference proteome</keyword>
<reference evidence="1" key="1">
    <citation type="submission" date="2020-07" db="EMBL/GenBank/DDBJ databases">
        <title>Multicomponent nature underlies the extraordinary mechanical properties of spider dragline silk.</title>
        <authorList>
            <person name="Kono N."/>
            <person name="Nakamura H."/>
            <person name="Mori M."/>
            <person name="Yoshida Y."/>
            <person name="Ohtoshi R."/>
            <person name="Malay A.D."/>
            <person name="Moran D.A.P."/>
            <person name="Tomita M."/>
            <person name="Numata K."/>
            <person name="Arakawa K."/>
        </authorList>
    </citation>
    <scope>NUCLEOTIDE SEQUENCE</scope>
</reference>
<sequence length="73" mass="8351">MVEPPEIAMTALKSQMPFPKTYPWEPGFSAVTATKTRQRNKLDISNPLWWPLSPTTLRWNLLGAKKTSVFSFI</sequence>
<organism evidence="1 2">
    <name type="scientific">Trichonephila clavata</name>
    <name type="common">Joro spider</name>
    <name type="synonym">Nephila clavata</name>
    <dbReference type="NCBI Taxonomy" id="2740835"/>
    <lineage>
        <taxon>Eukaryota</taxon>
        <taxon>Metazoa</taxon>
        <taxon>Ecdysozoa</taxon>
        <taxon>Arthropoda</taxon>
        <taxon>Chelicerata</taxon>
        <taxon>Arachnida</taxon>
        <taxon>Araneae</taxon>
        <taxon>Araneomorphae</taxon>
        <taxon>Entelegynae</taxon>
        <taxon>Araneoidea</taxon>
        <taxon>Nephilidae</taxon>
        <taxon>Trichonephila</taxon>
    </lineage>
</organism>